<dbReference type="SUPFAM" id="SSF50630">
    <property type="entry name" value="Acid proteases"/>
    <property type="match status" value="1"/>
</dbReference>
<dbReference type="RefSeq" id="XP_007319847.1">
    <property type="nucleotide sequence ID" value="XM_007319785.1"/>
</dbReference>
<evidence type="ECO:0000259" key="4">
    <source>
        <dbReference type="PROSITE" id="PS51767"/>
    </source>
</evidence>
<organism>
    <name type="scientific">Serpula lacrymans var. lacrymans (strain S7.9)</name>
    <name type="common">Dry rot fungus</name>
    <dbReference type="NCBI Taxonomy" id="578457"/>
    <lineage>
        <taxon>Eukaryota</taxon>
        <taxon>Fungi</taxon>
        <taxon>Dikarya</taxon>
        <taxon>Basidiomycota</taxon>
        <taxon>Agaricomycotina</taxon>
        <taxon>Agaricomycetes</taxon>
        <taxon>Agaricomycetidae</taxon>
        <taxon>Boletales</taxon>
        <taxon>Coniophorineae</taxon>
        <taxon>Serpulaceae</taxon>
        <taxon>Serpula</taxon>
    </lineage>
</organism>
<dbReference type="HOGENOM" id="CLU_013253_8_2_1"/>
<protein>
    <recommendedName>
        <fullName evidence="4">Peptidase A1 domain-containing protein</fullName>
    </recommendedName>
</protein>
<evidence type="ECO:0000256" key="1">
    <source>
        <dbReference type="ARBA" id="ARBA00007447"/>
    </source>
</evidence>
<dbReference type="GeneID" id="18819826"/>
<dbReference type="InterPro" id="IPR034164">
    <property type="entry name" value="Pepsin-like_dom"/>
</dbReference>
<keyword evidence="2" id="KW-0812">Transmembrane</keyword>
<feature type="signal peptide" evidence="3">
    <location>
        <begin position="1"/>
        <end position="20"/>
    </location>
</feature>
<feature type="domain" description="Peptidase A1" evidence="4">
    <location>
        <begin position="57"/>
        <end position="386"/>
    </location>
</feature>
<dbReference type="OrthoDB" id="15189at2759"/>
<dbReference type="InterPro" id="IPR021109">
    <property type="entry name" value="Peptidase_aspartic_dom_sf"/>
</dbReference>
<dbReference type="InterPro" id="IPR001461">
    <property type="entry name" value="Aspartic_peptidase_A1"/>
</dbReference>
<dbReference type="InterPro" id="IPR033121">
    <property type="entry name" value="PEPTIDASE_A1"/>
</dbReference>
<accession>F8NZW4</accession>
<dbReference type="AlphaFoldDB" id="F8NZW4"/>
<dbReference type="KEGG" id="sla:SERLADRAFT_470807"/>
<dbReference type="PROSITE" id="PS51767">
    <property type="entry name" value="PEPTIDASE_A1"/>
    <property type="match status" value="1"/>
</dbReference>
<comment type="similarity">
    <text evidence="1">Belongs to the peptidase A1 family.</text>
</comment>
<feature type="transmembrane region" description="Helical" evidence="2">
    <location>
        <begin position="456"/>
        <end position="477"/>
    </location>
</feature>
<feature type="chain" id="PRO_5003376146" description="Peptidase A1 domain-containing protein" evidence="3">
    <location>
        <begin position="21"/>
        <end position="526"/>
    </location>
</feature>
<evidence type="ECO:0000313" key="5">
    <source>
        <dbReference type="EMBL" id="EGO24085.1"/>
    </source>
</evidence>
<dbReference type="PANTHER" id="PTHR47966:SF51">
    <property type="entry name" value="BETA-SITE APP-CLEAVING ENZYME, ISOFORM A-RELATED"/>
    <property type="match status" value="1"/>
</dbReference>
<dbReference type="Proteomes" id="UP000008064">
    <property type="component" value="Unassembled WGS sequence"/>
</dbReference>
<gene>
    <name evidence="5" type="ORF">SERLADRAFT_470807</name>
</gene>
<dbReference type="Pfam" id="PF00026">
    <property type="entry name" value="Asp"/>
    <property type="match status" value="1"/>
</dbReference>
<reference evidence="5" key="1">
    <citation type="submission" date="2011-04" db="EMBL/GenBank/DDBJ databases">
        <title>Evolution of plant cell wall degrading machinery underlies the functional diversity of forest fungi.</title>
        <authorList>
            <consortium name="US DOE Joint Genome Institute (JGI-PGF)"/>
            <person name="Eastwood D.C."/>
            <person name="Floudas D."/>
            <person name="Binder M."/>
            <person name="Majcherczyk A."/>
            <person name="Schneider P."/>
            <person name="Aerts A."/>
            <person name="Asiegbu F.O."/>
            <person name="Baker S.E."/>
            <person name="Barry K."/>
            <person name="Bendiksby M."/>
            <person name="Blumentritt M."/>
            <person name="Coutinho P.M."/>
            <person name="Cullen D."/>
            <person name="Cullen D."/>
            <person name="Gathman A."/>
            <person name="Goodell B."/>
            <person name="Henrissat B."/>
            <person name="Ihrmark K."/>
            <person name="Kauserud H."/>
            <person name="Kohler A."/>
            <person name="LaButti K."/>
            <person name="Lapidus A."/>
            <person name="Lavin J.L."/>
            <person name="Lee Y.-H."/>
            <person name="Lindquist E."/>
            <person name="Lilly W."/>
            <person name="Lucas S."/>
            <person name="Morin E."/>
            <person name="Murat C."/>
            <person name="Oguiza J.A."/>
            <person name="Park J."/>
            <person name="Pisabarro A.G."/>
            <person name="Riley R."/>
            <person name="Rosling A."/>
            <person name="Salamov A."/>
            <person name="Schmidt O."/>
            <person name="Schmutz J."/>
            <person name="Skrede I."/>
            <person name="Stenlid J."/>
            <person name="Wiebenga A."/>
            <person name="Xie X."/>
            <person name="Kues U."/>
            <person name="Hibbett D.S."/>
            <person name="Hoffmeister D."/>
            <person name="Hogberg N."/>
            <person name="Martin F."/>
            <person name="Grigoriev I.V."/>
            <person name="Watkinson S.C."/>
        </authorList>
    </citation>
    <scope>NUCLEOTIDE SEQUENCE</scope>
    <source>
        <strain evidence="5">S7.9</strain>
    </source>
</reference>
<dbReference type="EMBL" id="GL945435">
    <property type="protein sequence ID" value="EGO24085.1"/>
    <property type="molecule type" value="Genomic_DNA"/>
</dbReference>
<keyword evidence="2" id="KW-1133">Transmembrane helix</keyword>
<evidence type="ECO:0000256" key="2">
    <source>
        <dbReference type="SAM" id="Phobius"/>
    </source>
</evidence>
<dbReference type="Gene3D" id="2.40.70.10">
    <property type="entry name" value="Acid Proteases"/>
    <property type="match status" value="2"/>
</dbReference>
<proteinExistence type="inferred from homology"/>
<dbReference type="PANTHER" id="PTHR47966">
    <property type="entry name" value="BETA-SITE APP-CLEAVING ENZYME, ISOFORM A-RELATED"/>
    <property type="match status" value="1"/>
</dbReference>
<name>F8NZW4_SERL9</name>
<dbReference type="CDD" id="cd05471">
    <property type="entry name" value="pepsin_like"/>
    <property type="match status" value="1"/>
</dbReference>
<dbReference type="GO" id="GO:0004190">
    <property type="term" value="F:aspartic-type endopeptidase activity"/>
    <property type="evidence" value="ECO:0007669"/>
    <property type="project" value="InterPro"/>
</dbReference>
<sequence>MFSKFILPFTFFVLCDGINAERLSLQARRSSPKSTLSRRANTSTGISALVDNQDLTYSTNITLNGETFSVSIDTGSSDLFVTLPVKGAINQGFDSNVTYGIGSVQGSVEAATLQLAGYEVPNQFFINAAVTQNQSGQGLIGLGSSSGSVIRAQANSSAGDPALDRIFRQNTTTPNYISVLLGRSDDPYEPFPGDLTIGEVLSNYTQILDQPKQNVTDAFLPAAQHWQVLLDEDGIIGPDGKAIPIKSQVNNSVDPNRATVVFDTGFTFPQVPSDVAEAIYGNISGASLQNFTGLGTYWVLPCDQELNVTFMFGGVPFPINPLDLTYDPVEAGITLLAPGTCVGAFQPVSFDSTTDGVFTFDMILGMSFLRNAYLLINFGDFVDGSNTTTAAPYIQMLPVTNATLASEQFALLRQNQTTSSGAPSNVTNTSGMFRRSFDTDDVAEFSAEQKKTAVCLVGAIVAGVISVSLLASMWYVYCRQHHSSILGQQQIQLDGDEYPLLEEDTEKVYLLPFDGGNASVPSSTNI</sequence>
<evidence type="ECO:0000256" key="3">
    <source>
        <dbReference type="SAM" id="SignalP"/>
    </source>
</evidence>
<keyword evidence="2" id="KW-0472">Membrane</keyword>
<dbReference type="GO" id="GO:0006508">
    <property type="term" value="P:proteolysis"/>
    <property type="evidence" value="ECO:0007669"/>
    <property type="project" value="InterPro"/>
</dbReference>
<keyword evidence="3" id="KW-0732">Signal</keyword>